<dbReference type="AlphaFoldDB" id="A0AAV9DLY6"/>
<name>A0AAV9DLY6_ACOCL</name>
<dbReference type="Pfam" id="PF13456">
    <property type="entry name" value="RVT_3"/>
    <property type="match status" value="1"/>
</dbReference>
<dbReference type="InterPro" id="IPR012337">
    <property type="entry name" value="RNaseH-like_sf"/>
</dbReference>
<dbReference type="PANTHER" id="PTHR47723">
    <property type="entry name" value="OS05G0353850 PROTEIN"/>
    <property type="match status" value="1"/>
</dbReference>
<reference evidence="2" key="1">
    <citation type="journal article" date="2023" name="Nat. Commun.">
        <title>Diploid and tetraploid genomes of Acorus and the evolution of monocots.</title>
        <authorList>
            <person name="Ma L."/>
            <person name="Liu K.W."/>
            <person name="Li Z."/>
            <person name="Hsiao Y.Y."/>
            <person name="Qi Y."/>
            <person name="Fu T."/>
            <person name="Tang G.D."/>
            <person name="Zhang D."/>
            <person name="Sun W.H."/>
            <person name="Liu D.K."/>
            <person name="Li Y."/>
            <person name="Chen G.Z."/>
            <person name="Liu X.D."/>
            <person name="Liao X.Y."/>
            <person name="Jiang Y.T."/>
            <person name="Yu X."/>
            <person name="Hao Y."/>
            <person name="Huang J."/>
            <person name="Zhao X.W."/>
            <person name="Ke S."/>
            <person name="Chen Y.Y."/>
            <person name="Wu W.L."/>
            <person name="Hsu J.L."/>
            <person name="Lin Y.F."/>
            <person name="Huang M.D."/>
            <person name="Li C.Y."/>
            <person name="Huang L."/>
            <person name="Wang Z.W."/>
            <person name="Zhao X."/>
            <person name="Zhong W.Y."/>
            <person name="Peng D.H."/>
            <person name="Ahmad S."/>
            <person name="Lan S."/>
            <person name="Zhang J.S."/>
            <person name="Tsai W.C."/>
            <person name="Van de Peer Y."/>
            <person name="Liu Z.J."/>
        </authorList>
    </citation>
    <scope>NUCLEOTIDE SEQUENCE</scope>
    <source>
        <strain evidence="2">CP</strain>
    </source>
</reference>
<proteinExistence type="predicted"/>
<accession>A0AAV9DLY6</accession>
<evidence type="ECO:0000313" key="2">
    <source>
        <dbReference type="EMBL" id="KAK1302080.1"/>
    </source>
</evidence>
<reference evidence="2" key="2">
    <citation type="submission" date="2023-06" db="EMBL/GenBank/DDBJ databases">
        <authorList>
            <person name="Ma L."/>
            <person name="Liu K.-W."/>
            <person name="Li Z."/>
            <person name="Hsiao Y.-Y."/>
            <person name="Qi Y."/>
            <person name="Fu T."/>
            <person name="Tang G."/>
            <person name="Zhang D."/>
            <person name="Sun W.-H."/>
            <person name="Liu D.-K."/>
            <person name="Li Y."/>
            <person name="Chen G.-Z."/>
            <person name="Liu X.-D."/>
            <person name="Liao X.-Y."/>
            <person name="Jiang Y.-T."/>
            <person name="Yu X."/>
            <person name="Hao Y."/>
            <person name="Huang J."/>
            <person name="Zhao X.-W."/>
            <person name="Ke S."/>
            <person name="Chen Y.-Y."/>
            <person name="Wu W.-L."/>
            <person name="Hsu J.-L."/>
            <person name="Lin Y.-F."/>
            <person name="Huang M.-D."/>
            <person name="Li C.-Y."/>
            <person name="Huang L."/>
            <person name="Wang Z.-W."/>
            <person name="Zhao X."/>
            <person name="Zhong W.-Y."/>
            <person name="Peng D.-H."/>
            <person name="Ahmad S."/>
            <person name="Lan S."/>
            <person name="Zhang J.-S."/>
            <person name="Tsai W.-C."/>
            <person name="Van De Peer Y."/>
            <person name="Liu Z.-J."/>
        </authorList>
    </citation>
    <scope>NUCLEOTIDE SEQUENCE</scope>
    <source>
        <strain evidence="2">CP</strain>
        <tissue evidence="2">Leaves</tissue>
    </source>
</reference>
<dbReference type="GO" id="GO:0004523">
    <property type="term" value="F:RNA-DNA hybrid ribonuclease activity"/>
    <property type="evidence" value="ECO:0007669"/>
    <property type="project" value="InterPro"/>
</dbReference>
<evidence type="ECO:0000313" key="3">
    <source>
        <dbReference type="Proteomes" id="UP001180020"/>
    </source>
</evidence>
<dbReference type="SUPFAM" id="SSF53098">
    <property type="entry name" value="Ribonuclease H-like"/>
    <property type="match status" value="1"/>
</dbReference>
<dbReference type="PANTHER" id="PTHR47723:SF19">
    <property type="entry name" value="POLYNUCLEOTIDYL TRANSFERASE, RIBONUCLEASE H-LIKE SUPERFAMILY PROTEIN"/>
    <property type="match status" value="1"/>
</dbReference>
<evidence type="ECO:0000259" key="1">
    <source>
        <dbReference type="Pfam" id="PF13456"/>
    </source>
</evidence>
<keyword evidence="3" id="KW-1185">Reference proteome</keyword>
<dbReference type="GO" id="GO:0003676">
    <property type="term" value="F:nucleic acid binding"/>
    <property type="evidence" value="ECO:0007669"/>
    <property type="project" value="InterPro"/>
</dbReference>
<dbReference type="InterPro" id="IPR002156">
    <property type="entry name" value="RNaseH_domain"/>
</dbReference>
<dbReference type="CDD" id="cd06222">
    <property type="entry name" value="RNase_H_like"/>
    <property type="match status" value="1"/>
</dbReference>
<protein>
    <recommendedName>
        <fullName evidence="1">RNase H type-1 domain-containing protein</fullName>
    </recommendedName>
</protein>
<dbReference type="Proteomes" id="UP001180020">
    <property type="component" value="Unassembled WGS sequence"/>
</dbReference>
<gene>
    <name evidence="2" type="ORF">QJS10_CPB12g00766</name>
</gene>
<organism evidence="2 3">
    <name type="scientific">Acorus calamus</name>
    <name type="common">Sweet flag</name>
    <dbReference type="NCBI Taxonomy" id="4465"/>
    <lineage>
        <taxon>Eukaryota</taxon>
        <taxon>Viridiplantae</taxon>
        <taxon>Streptophyta</taxon>
        <taxon>Embryophyta</taxon>
        <taxon>Tracheophyta</taxon>
        <taxon>Spermatophyta</taxon>
        <taxon>Magnoliopsida</taxon>
        <taxon>Liliopsida</taxon>
        <taxon>Acoraceae</taxon>
        <taxon>Acorus</taxon>
    </lineage>
</organism>
<dbReference type="Gene3D" id="3.30.420.10">
    <property type="entry name" value="Ribonuclease H-like superfamily/Ribonuclease H"/>
    <property type="match status" value="1"/>
</dbReference>
<comment type="caution">
    <text evidence="2">The sequence shown here is derived from an EMBL/GenBank/DDBJ whole genome shotgun (WGS) entry which is preliminary data.</text>
</comment>
<sequence>MQLPLWLKNLNLQPVISTIFKSLLTNTLWAVWQERNLRIFKGIEVGLSLSIQHGYNRVWFESDSTTAIAWMKGMDQQPWTALRLLRKISQGLRCLEEWKITHIYREGNSPADILASTRQTMGEHLISPLHVWQELKEAIDSDKVGA</sequence>
<dbReference type="EMBL" id="JAUJYO010000012">
    <property type="protein sequence ID" value="KAK1302080.1"/>
    <property type="molecule type" value="Genomic_DNA"/>
</dbReference>
<dbReference type="InterPro" id="IPR036397">
    <property type="entry name" value="RNaseH_sf"/>
</dbReference>
<dbReference type="InterPro" id="IPR044730">
    <property type="entry name" value="RNase_H-like_dom_plant"/>
</dbReference>
<feature type="domain" description="RNase H type-1" evidence="1">
    <location>
        <begin position="41"/>
        <end position="116"/>
    </location>
</feature>
<dbReference type="InterPro" id="IPR053151">
    <property type="entry name" value="RNase_H-like"/>
</dbReference>